<evidence type="ECO:0000256" key="13">
    <source>
        <dbReference type="ARBA" id="ARBA00031452"/>
    </source>
</evidence>
<dbReference type="GO" id="GO:0004849">
    <property type="term" value="F:uridine kinase activity"/>
    <property type="evidence" value="ECO:0007669"/>
    <property type="project" value="UniProtKB-UniRule"/>
</dbReference>
<evidence type="ECO:0000256" key="12">
    <source>
        <dbReference type="ARBA" id="ARBA00030641"/>
    </source>
</evidence>
<evidence type="ECO:0000313" key="20">
    <source>
        <dbReference type="Proteomes" id="UP000257039"/>
    </source>
</evidence>
<dbReference type="UniPathway" id="UPA00579">
    <property type="reaction ID" value="UER00640"/>
</dbReference>
<keyword evidence="20" id="KW-1185">Reference proteome</keyword>
<evidence type="ECO:0000256" key="6">
    <source>
        <dbReference type="ARBA" id="ARBA00021478"/>
    </source>
</evidence>
<dbReference type="EMBL" id="NDXW01000001">
    <property type="protein sequence ID" value="RDH44691.1"/>
    <property type="molecule type" value="Genomic_DNA"/>
</dbReference>
<evidence type="ECO:0000313" key="19">
    <source>
        <dbReference type="EMBL" id="RDH44691.1"/>
    </source>
</evidence>
<dbReference type="Proteomes" id="UP000257039">
    <property type="component" value="Unassembled WGS sequence"/>
</dbReference>
<dbReference type="AlphaFoldDB" id="A0A4V1INR9"/>
<organism evidence="19 20">
    <name type="scientific">Zooshikella ganghwensis</name>
    <dbReference type="NCBI Taxonomy" id="202772"/>
    <lineage>
        <taxon>Bacteria</taxon>
        <taxon>Pseudomonadati</taxon>
        <taxon>Pseudomonadota</taxon>
        <taxon>Gammaproteobacteria</taxon>
        <taxon>Oceanospirillales</taxon>
        <taxon>Zooshikellaceae</taxon>
        <taxon>Zooshikella</taxon>
    </lineage>
</organism>
<dbReference type="CDD" id="cd02023">
    <property type="entry name" value="UMPK"/>
    <property type="match status" value="1"/>
</dbReference>
<comment type="catalytic activity">
    <reaction evidence="15 16 17">
        <text>uridine + ATP = UMP + ADP + H(+)</text>
        <dbReference type="Rhea" id="RHEA:16825"/>
        <dbReference type="ChEBI" id="CHEBI:15378"/>
        <dbReference type="ChEBI" id="CHEBI:16704"/>
        <dbReference type="ChEBI" id="CHEBI:30616"/>
        <dbReference type="ChEBI" id="CHEBI:57865"/>
        <dbReference type="ChEBI" id="CHEBI:456216"/>
        <dbReference type="EC" id="2.7.1.48"/>
    </reaction>
</comment>
<dbReference type="NCBIfam" id="TIGR00235">
    <property type="entry name" value="udk"/>
    <property type="match status" value="1"/>
</dbReference>
<dbReference type="SUPFAM" id="SSF52540">
    <property type="entry name" value="P-loop containing nucleoside triphosphate hydrolases"/>
    <property type="match status" value="1"/>
</dbReference>
<accession>A0A4V1INR9</accession>
<dbReference type="Pfam" id="PF00485">
    <property type="entry name" value="PRK"/>
    <property type="match status" value="1"/>
</dbReference>
<evidence type="ECO:0000256" key="16">
    <source>
        <dbReference type="HAMAP-Rule" id="MF_00551"/>
    </source>
</evidence>
<keyword evidence="8 16" id="KW-0808">Transferase</keyword>
<dbReference type="InterPro" id="IPR006083">
    <property type="entry name" value="PRK/URK"/>
</dbReference>
<gene>
    <name evidence="16" type="primary">udk</name>
    <name evidence="19" type="ORF">B9G39_15320</name>
</gene>
<dbReference type="HAMAP" id="MF_00551">
    <property type="entry name" value="Uridine_kinase"/>
    <property type="match status" value="1"/>
</dbReference>
<dbReference type="RefSeq" id="WP_027708881.1">
    <property type="nucleotide sequence ID" value="NZ_JAEVHG010000013.1"/>
</dbReference>
<dbReference type="GO" id="GO:0044206">
    <property type="term" value="P:UMP salvage"/>
    <property type="evidence" value="ECO:0007669"/>
    <property type="project" value="UniProtKB-UniRule"/>
</dbReference>
<comment type="similarity">
    <text evidence="4 16 17">Belongs to the uridine kinase family.</text>
</comment>
<evidence type="ECO:0000256" key="15">
    <source>
        <dbReference type="ARBA" id="ARBA00048909"/>
    </source>
</evidence>
<evidence type="ECO:0000256" key="8">
    <source>
        <dbReference type="ARBA" id="ARBA00022679"/>
    </source>
</evidence>
<dbReference type="GO" id="GO:0044211">
    <property type="term" value="P:CTP salvage"/>
    <property type="evidence" value="ECO:0007669"/>
    <property type="project" value="UniProtKB-UniRule"/>
</dbReference>
<dbReference type="PANTHER" id="PTHR10285">
    <property type="entry name" value="URIDINE KINASE"/>
    <property type="match status" value="1"/>
</dbReference>
<evidence type="ECO:0000256" key="9">
    <source>
        <dbReference type="ARBA" id="ARBA00022741"/>
    </source>
</evidence>
<dbReference type="EC" id="2.7.1.48" evidence="5 16"/>
<name>A0A4V1INR9_9GAMM</name>
<comment type="catalytic activity">
    <reaction evidence="14 17">
        <text>cytidine + ATP = CMP + ADP + H(+)</text>
        <dbReference type="Rhea" id="RHEA:24674"/>
        <dbReference type="ChEBI" id="CHEBI:15378"/>
        <dbReference type="ChEBI" id="CHEBI:17562"/>
        <dbReference type="ChEBI" id="CHEBI:30616"/>
        <dbReference type="ChEBI" id="CHEBI:60377"/>
        <dbReference type="ChEBI" id="CHEBI:456216"/>
        <dbReference type="EC" id="2.7.1.48"/>
    </reaction>
</comment>
<proteinExistence type="inferred from homology"/>
<evidence type="ECO:0000256" key="3">
    <source>
        <dbReference type="ARBA" id="ARBA00004784"/>
    </source>
</evidence>
<keyword evidence="9 16" id="KW-0547">Nucleotide-binding</keyword>
<evidence type="ECO:0000259" key="18">
    <source>
        <dbReference type="Pfam" id="PF00485"/>
    </source>
</evidence>
<dbReference type="PRINTS" id="PR00988">
    <property type="entry name" value="URIDINKINASE"/>
</dbReference>
<comment type="caution">
    <text evidence="19">The sequence shown here is derived from an EMBL/GenBank/DDBJ whole genome shotgun (WGS) entry which is preliminary data.</text>
</comment>
<dbReference type="UniPathway" id="UPA00574">
    <property type="reaction ID" value="UER00637"/>
</dbReference>
<dbReference type="InterPro" id="IPR000764">
    <property type="entry name" value="Uridine_kinase-like"/>
</dbReference>
<feature type="domain" description="Phosphoribulokinase/uridine kinase" evidence="18">
    <location>
        <begin position="8"/>
        <end position="192"/>
    </location>
</feature>
<dbReference type="InterPro" id="IPR026008">
    <property type="entry name" value="Uridine_kinase"/>
</dbReference>
<keyword evidence="7 16" id="KW-0963">Cytoplasm</keyword>
<evidence type="ECO:0000256" key="4">
    <source>
        <dbReference type="ARBA" id="ARBA00005408"/>
    </source>
</evidence>
<comment type="pathway">
    <text evidence="2 16 17">Pyrimidine metabolism; UMP biosynthesis via salvage pathway; UMP from uridine: step 1/1.</text>
</comment>
<protein>
    <recommendedName>
        <fullName evidence="6 16">Uridine kinase</fullName>
        <ecNumber evidence="5 16">2.7.1.48</ecNumber>
    </recommendedName>
    <alternativeName>
        <fullName evidence="12 16">Cytidine monophosphokinase</fullName>
    </alternativeName>
    <alternativeName>
        <fullName evidence="13 16">Uridine monophosphokinase</fullName>
    </alternativeName>
</protein>
<dbReference type="GO" id="GO:0005737">
    <property type="term" value="C:cytoplasm"/>
    <property type="evidence" value="ECO:0007669"/>
    <property type="project" value="UniProtKB-SubCell"/>
</dbReference>
<comment type="subcellular location">
    <subcellularLocation>
        <location evidence="1 16 17">Cytoplasm</location>
    </subcellularLocation>
</comment>
<evidence type="ECO:0000256" key="2">
    <source>
        <dbReference type="ARBA" id="ARBA00004690"/>
    </source>
</evidence>
<dbReference type="GO" id="GO:0005524">
    <property type="term" value="F:ATP binding"/>
    <property type="evidence" value="ECO:0007669"/>
    <property type="project" value="UniProtKB-UniRule"/>
</dbReference>
<evidence type="ECO:0000256" key="14">
    <source>
        <dbReference type="ARBA" id="ARBA00047436"/>
    </source>
</evidence>
<keyword evidence="10 16" id="KW-0418">Kinase</keyword>
<keyword evidence="11 16" id="KW-0067">ATP-binding</keyword>
<sequence>MSQKTILVGIAGASASGKSLLAQTLAKELPSEHLVVISEDSYYKDQSHLTMEERVKTNYDHPSSLDHGLLIQHMQELKKGNAVQVPVYDYSIHNRRTETRTVQPTKVVIIEGILLLATPELREEFDLRFYMDTPLDVCLLRRLQRDIISRGRDINMVISQYQETVRPMYLRFIEPSRQYADLIIPHGGKNRIAIDLIKTKIHSLIN</sequence>
<reference evidence="19 20" key="1">
    <citation type="submission" date="2017-04" db="EMBL/GenBank/DDBJ databases">
        <title>Draft genome sequence of Zooshikella ganghwensis VG4 isolated from Red Sea sediments.</title>
        <authorList>
            <person name="Rehman Z."/>
            <person name="Alam I."/>
            <person name="Kamau A."/>
            <person name="Bajic V."/>
            <person name="Leiknes T."/>
        </authorList>
    </citation>
    <scope>NUCLEOTIDE SEQUENCE [LARGE SCALE GENOMIC DNA]</scope>
    <source>
        <strain evidence="19 20">VG4</strain>
    </source>
</reference>
<evidence type="ECO:0000256" key="5">
    <source>
        <dbReference type="ARBA" id="ARBA00012137"/>
    </source>
</evidence>
<evidence type="ECO:0000256" key="7">
    <source>
        <dbReference type="ARBA" id="ARBA00022490"/>
    </source>
</evidence>
<evidence type="ECO:0000256" key="1">
    <source>
        <dbReference type="ARBA" id="ARBA00004496"/>
    </source>
</evidence>
<dbReference type="NCBIfam" id="NF004018">
    <property type="entry name" value="PRK05480.1"/>
    <property type="match status" value="1"/>
</dbReference>
<evidence type="ECO:0000256" key="17">
    <source>
        <dbReference type="RuleBase" id="RU003825"/>
    </source>
</evidence>
<evidence type="ECO:0000256" key="11">
    <source>
        <dbReference type="ARBA" id="ARBA00022840"/>
    </source>
</evidence>
<dbReference type="InterPro" id="IPR027417">
    <property type="entry name" value="P-loop_NTPase"/>
</dbReference>
<evidence type="ECO:0000256" key="10">
    <source>
        <dbReference type="ARBA" id="ARBA00022777"/>
    </source>
</evidence>
<feature type="binding site" evidence="16">
    <location>
        <begin position="12"/>
        <end position="19"/>
    </location>
    <ligand>
        <name>ATP</name>
        <dbReference type="ChEBI" id="CHEBI:30616"/>
    </ligand>
</feature>
<dbReference type="GO" id="GO:0043771">
    <property type="term" value="F:cytidine kinase activity"/>
    <property type="evidence" value="ECO:0007669"/>
    <property type="project" value="RHEA"/>
</dbReference>
<comment type="pathway">
    <text evidence="3 16 17">Pyrimidine metabolism; CTP biosynthesis via salvage pathway; CTP from cytidine: step 1/3.</text>
</comment>
<dbReference type="Gene3D" id="3.40.50.300">
    <property type="entry name" value="P-loop containing nucleotide triphosphate hydrolases"/>
    <property type="match status" value="1"/>
</dbReference>